<comment type="caution">
    <text evidence="3">The sequence shown here is derived from an EMBL/GenBank/DDBJ whole genome shotgun (WGS) entry which is preliminary data.</text>
</comment>
<proteinExistence type="predicted"/>
<keyword evidence="2" id="KW-1133">Transmembrane helix</keyword>
<dbReference type="EMBL" id="JAGSGD010000001">
    <property type="protein sequence ID" value="MBR7620273.1"/>
    <property type="molecule type" value="Genomic_DNA"/>
</dbReference>
<keyword evidence="4" id="KW-1185">Reference proteome</keyword>
<evidence type="ECO:0000256" key="2">
    <source>
        <dbReference type="SAM" id="Phobius"/>
    </source>
</evidence>
<name>A0A941D4X4_9CAUL</name>
<gene>
    <name evidence="3" type="ORF">JKL49_12835</name>
</gene>
<feature type="region of interest" description="Disordered" evidence="1">
    <location>
        <begin position="422"/>
        <end position="455"/>
    </location>
</feature>
<protein>
    <submittedName>
        <fullName evidence="3">Stalk-specific protein X</fullName>
    </submittedName>
</protein>
<keyword evidence="2" id="KW-0472">Membrane</keyword>
<keyword evidence="2" id="KW-0812">Transmembrane</keyword>
<dbReference type="Proteomes" id="UP000622580">
    <property type="component" value="Unassembled WGS sequence"/>
</dbReference>
<evidence type="ECO:0000313" key="4">
    <source>
        <dbReference type="Proteomes" id="UP000622580"/>
    </source>
</evidence>
<evidence type="ECO:0000256" key="1">
    <source>
        <dbReference type="SAM" id="MobiDB-lite"/>
    </source>
</evidence>
<organism evidence="3 4">
    <name type="scientific">Phenylobacterium glaciei</name>
    <dbReference type="NCBI Taxonomy" id="2803784"/>
    <lineage>
        <taxon>Bacteria</taxon>
        <taxon>Pseudomonadati</taxon>
        <taxon>Pseudomonadota</taxon>
        <taxon>Alphaproteobacteria</taxon>
        <taxon>Caulobacterales</taxon>
        <taxon>Caulobacteraceae</taxon>
        <taxon>Phenylobacterium</taxon>
    </lineage>
</organism>
<reference evidence="3" key="1">
    <citation type="submission" date="2021-04" db="EMBL/GenBank/DDBJ databases">
        <title>Draft genome assembly of strain Phenylobacterium sp. 20VBR1 using MiniION and Illumina platforms.</title>
        <authorList>
            <person name="Thomas F.A."/>
            <person name="Krishnan K.P."/>
            <person name="Sinha R.K."/>
        </authorList>
    </citation>
    <scope>NUCLEOTIDE SEQUENCE</scope>
    <source>
        <strain evidence="3">20VBR1</strain>
    </source>
</reference>
<evidence type="ECO:0000313" key="3">
    <source>
        <dbReference type="EMBL" id="MBR7620273.1"/>
    </source>
</evidence>
<feature type="compositionally biased region" description="Pro residues" evidence="1">
    <location>
        <begin position="36"/>
        <end position="49"/>
    </location>
</feature>
<dbReference type="AlphaFoldDB" id="A0A941D4X4"/>
<sequence length="601" mass="61750">MGAPMAIMITKWMLRGTSIAVLTLAGCSGPTSHEVAPPPDAYTQAPPPELMGGAPGARSDDSGLAGGPPGPYAEATPYRAPSRYVNRLVTYRRADGVLVTAMRPVPNPEDMSARERRLVYGARYAPRAYVSSSSRVRHPAPAYYAPAKAVPARPAAHPVVAAKPAAKPMVVAAKPVAPVAKPVIAVAPLKAIEQAKPAPAPKPVPALAKAPQPSFPATGLPVPADAKLAKLQTAVGGEVASGSKLTVPDAVTKGQPGAVSLTLPQTLLATIQREAAKLGLTKAAKKAEVTATLSGTGYEITPNGPQTAKLKTGEAAAFNWQVKPGAGERGPLKADVDAKLTGVKPAMTFSLASLEQALAAVMPEAPVKKGFSFKGLLSKLTIPGMKDISVPGVGRVPSNKVVAGALVLAALALLIALARGAGESRRRAERRRKFRTMTDNGATSHSEPEEEHHHGIAAPLAAAAAGAAIAGAIASHHHDEGHGDGHGHNAHDDHGHATADHGHAAHDDHGHAAHDDHGHAAAHDDHGHATAADHGHAADDHGHAAHDDHGHAAAHDDHGHAETHAVAHDDHGHDGHGHDAHAAHDDHGHAAEHHKEPEHAH</sequence>
<feature type="region of interest" description="Disordered" evidence="1">
    <location>
        <begin position="476"/>
        <end position="601"/>
    </location>
</feature>
<accession>A0A941D4X4</accession>
<feature type="transmembrane region" description="Helical" evidence="2">
    <location>
        <begin position="401"/>
        <end position="422"/>
    </location>
</feature>
<feature type="region of interest" description="Disordered" evidence="1">
    <location>
        <begin position="30"/>
        <end position="77"/>
    </location>
</feature>